<feature type="transmembrane region" description="Helical" evidence="10">
    <location>
        <begin position="20"/>
        <end position="43"/>
    </location>
</feature>
<dbReference type="GO" id="GO:0005886">
    <property type="term" value="C:plasma membrane"/>
    <property type="evidence" value="ECO:0007669"/>
    <property type="project" value="UniProtKB-SubCell"/>
</dbReference>
<evidence type="ECO:0000259" key="12">
    <source>
        <dbReference type="Pfam" id="PF18075"/>
    </source>
</evidence>
<evidence type="ECO:0000256" key="9">
    <source>
        <dbReference type="ARBA" id="ARBA00023306"/>
    </source>
</evidence>
<gene>
    <name evidence="13" type="ORF">CO169_00195</name>
</gene>
<dbReference type="Gene3D" id="3.30.70.3040">
    <property type="match status" value="1"/>
</dbReference>
<evidence type="ECO:0000256" key="6">
    <source>
        <dbReference type="ARBA" id="ARBA00022692"/>
    </source>
</evidence>
<dbReference type="Proteomes" id="UP000230062">
    <property type="component" value="Unassembled WGS sequence"/>
</dbReference>
<feature type="non-terminal residue" evidence="13">
    <location>
        <position position="282"/>
    </location>
</feature>
<sequence>MKEHWRTAWTHMRRTPYQALAAILIMFLTFFITTVFILTAGGFQAILRYFETRPQVTAFLKDETTSSQVDTLKAKLAQTGKVKEAKYISKEEALNIYREQNKNDPLLLEMVTANILPASLEVATNDLAYLNEIAQTLRVEPAVEEVVFQEDVVKALQQWTLNIRMIGIALISIFGLVSLLVILVIIGMKITLRREEIDILQLLGASRWYIRAPFLLEGMFYGVVGAFMAWGISYLLLLYLTSYIIKFFQGIALLPVSPLFMLTVLGIEISSGIVIGSLGSLL</sequence>
<keyword evidence="4" id="KW-1003">Cell membrane</keyword>
<evidence type="ECO:0000256" key="1">
    <source>
        <dbReference type="ARBA" id="ARBA00004651"/>
    </source>
</evidence>
<comment type="similarity">
    <text evidence="2">Belongs to the ABC-4 integral membrane protein family. FtsX subfamily.</text>
</comment>
<dbReference type="AlphaFoldDB" id="A0A2M7XMR0"/>
<dbReference type="InterPro" id="IPR003838">
    <property type="entry name" value="ABC3_permease_C"/>
</dbReference>
<evidence type="ECO:0000256" key="8">
    <source>
        <dbReference type="ARBA" id="ARBA00023136"/>
    </source>
</evidence>
<organism evidence="13 14">
    <name type="scientific">Candidatus Shapirobacteria bacterium CG_4_9_14_3_um_filter_39_13</name>
    <dbReference type="NCBI Taxonomy" id="1974479"/>
    <lineage>
        <taxon>Bacteria</taxon>
        <taxon>Candidatus Shapironibacteriota</taxon>
    </lineage>
</organism>
<feature type="domain" description="ABC3 transporter permease C-terminal" evidence="11">
    <location>
        <begin position="169"/>
        <end position="266"/>
    </location>
</feature>
<evidence type="ECO:0000256" key="7">
    <source>
        <dbReference type="ARBA" id="ARBA00022989"/>
    </source>
</evidence>
<keyword evidence="8 10" id="KW-0472">Membrane</keyword>
<dbReference type="Pfam" id="PF02687">
    <property type="entry name" value="FtsX"/>
    <property type="match status" value="1"/>
</dbReference>
<accession>A0A2M7XMR0</accession>
<dbReference type="PANTHER" id="PTHR47755">
    <property type="entry name" value="CELL DIVISION PROTEIN FTSX"/>
    <property type="match status" value="1"/>
</dbReference>
<evidence type="ECO:0000313" key="13">
    <source>
        <dbReference type="EMBL" id="PJA50073.1"/>
    </source>
</evidence>
<comment type="caution">
    <text evidence="13">The sequence shown here is derived from an EMBL/GenBank/DDBJ whole genome shotgun (WGS) entry which is preliminary data.</text>
</comment>
<evidence type="ECO:0000256" key="2">
    <source>
        <dbReference type="ARBA" id="ARBA00007379"/>
    </source>
</evidence>
<name>A0A2M7XMR0_9BACT</name>
<keyword evidence="6 10" id="KW-0812">Transmembrane</keyword>
<dbReference type="EMBL" id="PFWP01000007">
    <property type="protein sequence ID" value="PJA50073.1"/>
    <property type="molecule type" value="Genomic_DNA"/>
</dbReference>
<feature type="transmembrane region" description="Helical" evidence="10">
    <location>
        <begin position="166"/>
        <end position="188"/>
    </location>
</feature>
<dbReference type="GO" id="GO:0051301">
    <property type="term" value="P:cell division"/>
    <property type="evidence" value="ECO:0007669"/>
    <property type="project" value="UniProtKB-KW"/>
</dbReference>
<evidence type="ECO:0000256" key="5">
    <source>
        <dbReference type="ARBA" id="ARBA00022618"/>
    </source>
</evidence>
<protein>
    <recommendedName>
        <fullName evidence="3">Cell division protein FtsX</fullName>
    </recommendedName>
</protein>
<evidence type="ECO:0000256" key="3">
    <source>
        <dbReference type="ARBA" id="ARBA00021907"/>
    </source>
</evidence>
<keyword evidence="9" id="KW-0131">Cell cycle</keyword>
<evidence type="ECO:0000256" key="4">
    <source>
        <dbReference type="ARBA" id="ARBA00022475"/>
    </source>
</evidence>
<proteinExistence type="inferred from homology"/>
<evidence type="ECO:0000313" key="14">
    <source>
        <dbReference type="Proteomes" id="UP000230062"/>
    </source>
</evidence>
<dbReference type="PANTHER" id="PTHR47755:SF1">
    <property type="entry name" value="CELL DIVISION PROTEIN FTSX"/>
    <property type="match status" value="1"/>
</dbReference>
<comment type="subcellular location">
    <subcellularLocation>
        <location evidence="1">Cell membrane</location>
        <topology evidence="1">Multi-pass membrane protein</topology>
    </subcellularLocation>
</comment>
<feature type="domain" description="FtsX extracellular" evidence="12">
    <location>
        <begin position="55"/>
        <end position="146"/>
    </location>
</feature>
<dbReference type="InterPro" id="IPR040690">
    <property type="entry name" value="FtsX_ECD"/>
</dbReference>
<dbReference type="InterPro" id="IPR004513">
    <property type="entry name" value="FtsX"/>
</dbReference>
<dbReference type="Pfam" id="PF18075">
    <property type="entry name" value="FtsX_ECD"/>
    <property type="match status" value="1"/>
</dbReference>
<dbReference type="PIRSF" id="PIRSF003097">
    <property type="entry name" value="FtsX"/>
    <property type="match status" value="1"/>
</dbReference>
<keyword evidence="5" id="KW-0132">Cell division</keyword>
<feature type="transmembrane region" description="Helical" evidence="10">
    <location>
        <begin position="219"/>
        <end position="240"/>
    </location>
</feature>
<evidence type="ECO:0000256" key="10">
    <source>
        <dbReference type="SAM" id="Phobius"/>
    </source>
</evidence>
<reference evidence="14" key="1">
    <citation type="submission" date="2017-09" db="EMBL/GenBank/DDBJ databases">
        <title>Depth-based differentiation of microbial function through sediment-hosted aquifers and enrichment of novel symbionts in the deep terrestrial subsurface.</title>
        <authorList>
            <person name="Probst A.J."/>
            <person name="Ladd B."/>
            <person name="Jarett J.K."/>
            <person name="Geller-Mcgrath D.E."/>
            <person name="Sieber C.M.K."/>
            <person name="Emerson J.B."/>
            <person name="Anantharaman K."/>
            <person name="Thomas B.C."/>
            <person name="Malmstrom R."/>
            <person name="Stieglmeier M."/>
            <person name="Klingl A."/>
            <person name="Woyke T."/>
            <person name="Ryan C.M."/>
            <person name="Banfield J.F."/>
        </authorList>
    </citation>
    <scope>NUCLEOTIDE SEQUENCE [LARGE SCALE GENOMIC DNA]</scope>
</reference>
<keyword evidence="7 10" id="KW-1133">Transmembrane helix</keyword>
<evidence type="ECO:0000259" key="11">
    <source>
        <dbReference type="Pfam" id="PF02687"/>
    </source>
</evidence>
<feature type="transmembrane region" description="Helical" evidence="10">
    <location>
        <begin position="252"/>
        <end position="275"/>
    </location>
</feature>